<name>A0AAV5WID1_9BILA</name>
<proteinExistence type="predicted"/>
<evidence type="ECO:0000313" key="1">
    <source>
        <dbReference type="EMBL" id="GMT30073.1"/>
    </source>
</evidence>
<organism evidence="1 2">
    <name type="scientific">Pristionchus fissidentatus</name>
    <dbReference type="NCBI Taxonomy" id="1538716"/>
    <lineage>
        <taxon>Eukaryota</taxon>
        <taxon>Metazoa</taxon>
        <taxon>Ecdysozoa</taxon>
        <taxon>Nematoda</taxon>
        <taxon>Chromadorea</taxon>
        <taxon>Rhabditida</taxon>
        <taxon>Rhabditina</taxon>
        <taxon>Diplogasteromorpha</taxon>
        <taxon>Diplogasteroidea</taxon>
        <taxon>Neodiplogasteridae</taxon>
        <taxon>Pristionchus</taxon>
    </lineage>
</organism>
<protein>
    <submittedName>
        <fullName evidence="1">Uncharacterized protein</fullName>
    </submittedName>
</protein>
<evidence type="ECO:0000313" key="2">
    <source>
        <dbReference type="Proteomes" id="UP001432322"/>
    </source>
</evidence>
<comment type="caution">
    <text evidence="1">The sequence shown here is derived from an EMBL/GenBank/DDBJ whole genome shotgun (WGS) entry which is preliminary data.</text>
</comment>
<keyword evidence="2" id="KW-1185">Reference proteome</keyword>
<sequence>HLISISELENVGGGGSSNFDGRRVDHVEEIDKFLIFDALQLDFLLVLLDEIAEEHSREDGRMSGEELNYLM</sequence>
<reference evidence="1" key="1">
    <citation type="submission" date="2023-10" db="EMBL/GenBank/DDBJ databases">
        <title>Genome assembly of Pristionchus species.</title>
        <authorList>
            <person name="Yoshida K."/>
            <person name="Sommer R.J."/>
        </authorList>
    </citation>
    <scope>NUCLEOTIDE SEQUENCE</scope>
    <source>
        <strain evidence="1">RS5133</strain>
    </source>
</reference>
<gene>
    <name evidence="1" type="ORF">PFISCL1PPCAC_21370</name>
</gene>
<feature type="non-terminal residue" evidence="1">
    <location>
        <position position="1"/>
    </location>
</feature>
<dbReference type="AlphaFoldDB" id="A0AAV5WID1"/>
<dbReference type="EMBL" id="BTSY01000005">
    <property type="protein sequence ID" value="GMT30073.1"/>
    <property type="molecule type" value="Genomic_DNA"/>
</dbReference>
<dbReference type="Proteomes" id="UP001432322">
    <property type="component" value="Unassembled WGS sequence"/>
</dbReference>
<accession>A0AAV5WID1</accession>